<dbReference type="InterPro" id="IPR000700">
    <property type="entry name" value="PAS-assoc_C"/>
</dbReference>
<dbReference type="Pfam" id="PF00072">
    <property type="entry name" value="Response_reg"/>
    <property type="match status" value="1"/>
</dbReference>
<dbReference type="CDD" id="cd17546">
    <property type="entry name" value="REC_hyHK_CKI1_RcsC-like"/>
    <property type="match status" value="1"/>
</dbReference>
<dbReference type="SUPFAM" id="SSF55781">
    <property type="entry name" value="GAF domain-like"/>
    <property type="match status" value="1"/>
</dbReference>
<dbReference type="Gene3D" id="3.30.450.20">
    <property type="entry name" value="PAS domain"/>
    <property type="match status" value="2"/>
</dbReference>
<dbReference type="InterPro" id="IPR035965">
    <property type="entry name" value="PAS-like_dom_sf"/>
</dbReference>
<dbReference type="Gene3D" id="3.40.50.2300">
    <property type="match status" value="1"/>
</dbReference>
<dbReference type="EC" id="2.7.13.3" evidence="2"/>
<dbReference type="PROSITE" id="PS50109">
    <property type="entry name" value="HIS_KIN"/>
    <property type="match status" value="1"/>
</dbReference>
<evidence type="ECO:0000259" key="9">
    <source>
        <dbReference type="PROSITE" id="PS50110"/>
    </source>
</evidence>
<evidence type="ECO:0000256" key="3">
    <source>
        <dbReference type="ARBA" id="ARBA00022553"/>
    </source>
</evidence>
<keyword evidence="5" id="KW-0418">Kinase</keyword>
<dbReference type="CDD" id="cd00082">
    <property type="entry name" value="HisKA"/>
    <property type="match status" value="1"/>
</dbReference>
<dbReference type="InterPro" id="IPR004358">
    <property type="entry name" value="Sig_transdc_His_kin-like_C"/>
</dbReference>
<feature type="domain" description="PAS" evidence="10">
    <location>
        <begin position="301"/>
        <end position="371"/>
    </location>
</feature>
<dbReference type="InterPro" id="IPR003594">
    <property type="entry name" value="HATPase_dom"/>
</dbReference>
<dbReference type="EMBL" id="JACHOR010000004">
    <property type="protein sequence ID" value="MBB5747121.1"/>
    <property type="molecule type" value="Genomic_DNA"/>
</dbReference>
<evidence type="ECO:0000256" key="5">
    <source>
        <dbReference type="ARBA" id="ARBA00022777"/>
    </source>
</evidence>
<evidence type="ECO:0000256" key="2">
    <source>
        <dbReference type="ARBA" id="ARBA00012438"/>
    </source>
</evidence>
<dbReference type="Gene3D" id="3.30.565.10">
    <property type="entry name" value="Histidine kinase-like ATPase, C-terminal domain"/>
    <property type="match status" value="1"/>
</dbReference>
<dbReference type="Gene3D" id="1.10.287.130">
    <property type="match status" value="1"/>
</dbReference>
<accession>A0A7W9CKA8</accession>
<proteinExistence type="predicted"/>
<dbReference type="Gene3D" id="2.10.70.100">
    <property type="match status" value="1"/>
</dbReference>
<dbReference type="InterPro" id="IPR036890">
    <property type="entry name" value="HATPase_C_sf"/>
</dbReference>
<dbReference type="Pfam" id="PF08447">
    <property type="entry name" value="PAS_3"/>
    <property type="match status" value="2"/>
</dbReference>
<dbReference type="InterPro" id="IPR013655">
    <property type="entry name" value="PAS_fold_3"/>
</dbReference>
<dbReference type="InterPro" id="IPR029016">
    <property type="entry name" value="GAF-like_dom_sf"/>
</dbReference>
<dbReference type="SUPFAM" id="SSF52172">
    <property type="entry name" value="CheY-like"/>
    <property type="match status" value="1"/>
</dbReference>
<keyword evidence="3 7" id="KW-0597">Phosphoprotein</keyword>
<dbReference type="GO" id="GO:0000155">
    <property type="term" value="F:phosphorelay sensor kinase activity"/>
    <property type="evidence" value="ECO:0007669"/>
    <property type="project" value="InterPro"/>
</dbReference>
<dbReference type="SMART" id="SM00387">
    <property type="entry name" value="HATPase_c"/>
    <property type="match status" value="1"/>
</dbReference>
<dbReference type="SMART" id="SM00448">
    <property type="entry name" value="REC"/>
    <property type="match status" value="1"/>
</dbReference>
<sequence>MCPDLPDDVEQSRLSALKALHVMDTPSDPAIDRIVGLAADIMDAPMAMVSLIDDEREWFKARVGVEVDTVPRSQSFCAFALTLEAHGVMVVLDATLDPRFRDNPFVVGDLGVRFYMGALLSDRAGNNLGTLCVVDTLPRAGVTDAEISRLKALAAIVVDELDRAVIHRGLAEHRRLLGMAASMSGVGHWRLDVATGHVLWSDEIYRIHGVDPESFDPMLDDAVSFYHPEDRPILQAQLAKALATGEGYEIQLRVQRTDGAMRNVAARATCEIGTDGRVSALFGVFQDVTDQVTALRDTERSRARYKVLTEMVSDVIARIQLDGTSPYISPRIKTLLGYEPHEMAGHRAFHFVAEHDRPAMLGAFRAMAEGQEEARLQHQVVHRDGHLIWVETRLRLVRDPEGQPSYIVAVIRDISIQKALEDDLTLAREAAEASAMVKSEFLANMSHELRTPLTSIIGFAGLTRSQPDLPAIARDYVDRVEHASRALLCTVNDLLDFSKLEAGQVAIRTEPCAIADLCQATLDLFAPQAGSRDIRLRLDAHPSAAHHFLVDPDRVRQVLLNLVGNAVKFTARGEVTLAIEHDPETGRLSVSVTDTGDGISEDKAQLLFRRFSQIDGSMTRHHGGTGLGLAICKGLVEAMGGEIGVTSRPGEGSRFWFWIPTSVVTSTPAAPVPVGRQVSYGGVRVLVVDDHASNRELARLFLVGIGAEITEAVDGEAACARAAEWPFDVILMDLRMPVMDGFEALRQIRSRVGPNDTVPILAFTADSGADDGAKLLEFGFDDVVSKPIDASQLISAIARATDFAADLPGFLGNAN</sequence>
<organism evidence="12 13">
    <name type="scientific">Brevundimonas variabilis</name>
    <dbReference type="NCBI Taxonomy" id="74312"/>
    <lineage>
        <taxon>Bacteria</taxon>
        <taxon>Pseudomonadati</taxon>
        <taxon>Pseudomonadota</taxon>
        <taxon>Alphaproteobacteria</taxon>
        <taxon>Caulobacterales</taxon>
        <taxon>Caulobacteraceae</taxon>
        <taxon>Brevundimonas</taxon>
    </lineage>
</organism>
<dbReference type="Pfam" id="PF02518">
    <property type="entry name" value="HATPase_c"/>
    <property type="match status" value="1"/>
</dbReference>
<evidence type="ECO:0000256" key="4">
    <source>
        <dbReference type="ARBA" id="ARBA00022679"/>
    </source>
</evidence>
<feature type="modified residue" description="4-aspartylphosphate" evidence="7">
    <location>
        <position position="733"/>
    </location>
</feature>
<dbReference type="InterPro" id="IPR003661">
    <property type="entry name" value="HisK_dim/P_dom"/>
</dbReference>
<dbReference type="InterPro" id="IPR005467">
    <property type="entry name" value="His_kinase_dom"/>
</dbReference>
<dbReference type="Proteomes" id="UP000545037">
    <property type="component" value="Unassembled WGS sequence"/>
</dbReference>
<dbReference type="CDD" id="cd16922">
    <property type="entry name" value="HATPase_EvgS-ArcB-TorS-like"/>
    <property type="match status" value="1"/>
</dbReference>
<evidence type="ECO:0000259" key="10">
    <source>
        <dbReference type="PROSITE" id="PS50112"/>
    </source>
</evidence>
<dbReference type="Pfam" id="PF00512">
    <property type="entry name" value="HisKA"/>
    <property type="match status" value="1"/>
</dbReference>
<dbReference type="PRINTS" id="PR00344">
    <property type="entry name" value="BCTRLSENSOR"/>
</dbReference>
<dbReference type="SUPFAM" id="SSF55785">
    <property type="entry name" value="PYP-like sensor domain (PAS domain)"/>
    <property type="match status" value="2"/>
</dbReference>
<evidence type="ECO:0000256" key="6">
    <source>
        <dbReference type="ARBA" id="ARBA00023012"/>
    </source>
</evidence>
<feature type="domain" description="Response regulatory" evidence="9">
    <location>
        <begin position="684"/>
        <end position="801"/>
    </location>
</feature>
<dbReference type="PROSITE" id="PS50113">
    <property type="entry name" value="PAC"/>
    <property type="match status" value="2"/>
</dbReference>
<evidence type="ECO:0000313" key="12">
    <source>
        <dbReference type="EMBL" id="MBB5747121.1"/>
    </source>
</evidence>
<comment type="caution">
    <text evidence="12">The sequence shown here is derived from an EMBL/GenBank/DDBJ whole genome shotgun (WGS) entry which is preliminary data.</text>
</comment>
<dbReference type="SMART" id="SM00388">
    <property type="entry name" value="HisKA"/>
    <property type="match status" value="1"/>
</dbReference>
<dbReference type="FunFam" id="3.30.565.10:FF:000010">
    <property type="entry name" value="Sensor histidine kinase RcsC"/>
    <property type="match status" value="1"/>
</dbReference>
<evidence type="ECO:0000256" key="7">
    <source>
        <dbReference type="PROSITE-ProRule" id="PRU00169"/>
    </source>
</evidence>
<keyword evidence="6" id="KW-0902">Two-component regulatory system</keyword>
<dbReference type="CDD" id="cd00130">
    <property type="entry name" value="PAS"/>
    <property type="match status" value="2"/>
</dbReference>
<dbReference type="SMART" id="SM00086">
    <property type="entry name" value="PAC"/>
    <property type="match status" value="2"/>
</dbReference>
<feature type="domain" description="PAC" evidence="11">
    <location>
        <begin position="248"/>
        <end position="300"/>
    </location>
</feature>
<protein>
    <recommendedName>
        <fullName evidence="2">histidine kinase</fullName>
        <ecNumber evidence="2">2.7.13.3</ecNumber>
    </recommendedName>
</protein>
<dbReference type="PROSITE" id="PS50110">
    <property type="entry name" value="RESPONSE_REGULATORY"/>
    <property type="match status" value="1"/>
</dbReference>
<dbReference type="SUPFAM" id="SSF47384">
    <property type="entry name" value="Homodimeric domain of signal transducing histidine kinase"/>
    <property type="match status" value="1"/>
</dbReference>
<dbReference type="InterPro" id="IPR001610">
    <property type="entry name" value="PAC"/>
</dbReference>
<evidence type="ECO:0000259" key="8">
    <source>
        <dbReference type="PROSITE" id="PS50109"/>
    </source>
</evidence>
<dbReference type="PANTHER" id="PTHR43047">
    <property type="entry name" value="TWO-COMPONENT HISTIDINE PROTEIN KINASE"/>
    <property type="match status" value="1"/>
</dbReference>
<dbReference type="AlphaFoldDB" id="A0A7W9CKA8"/>
<dbReference type="NCBIfam" id="TIGR00229">
    <property type="entry name" value="sensory_box"/>
    <property type="match status" value="1"/>
</dbReference>
<dbReference type="InterPro" id="IPR000014">
    <property type="entry name" value="PAS"/>
</dbReference>
<comment type="catalytic activity">
    <reaction evidence="1">
        <text>ATP + protein L-histidine = ADP + protein N-phospho-L-histidine.</text>
        <dbReference type="EC" id="2.7.13.3"/>
    </reaction>
</comment>
<dbReference type="Gene3D" id="3.30.450.40">
    <property type="match status" value="1"/>
</dbReference>
<evidence type="ECO:0000313" key="13">
    <source>
        <dbReference type="Proteomes" id="UP000545037"/>
    </source>
</evidence>
<dbReference type="SMART" id="SM00091">
    <property type="entry name" value="PAS"/>
    <property type="match status" value="2"/>
</dbReference>
<evidence type="ECO:0000256" key="1">
    <source>
        <dbReference type="ARBA" id="ARBA00000085"/>
    </source>
</evidence>
<dbReference type="InterPro" id="IPR001789">
    <property type="entry name" value="Sig_transdc_resp-reg_receiver"/>
</dbReference>
<keyword evidence="13" id="KW-1185">Reference proteome</keyword>
<dbReference type="InterPro" id="IPR036097">
    <property type="entry name" value="HisK_dim/P_sf"/>
</dbReference>
<feature type="domain" description="Histidine kinase" evidence="8">
    <location>
        <begin position="444"/>
        <end position="663"/>
    </location>
</feature>
<dbReference type="InterPro" id="IPR011006">
    <property type="entry name" value="CheY-like_superfamily"/>
</dbReference>
<keyword evidence="4" id="KW-0808">Transferase</keyword>
<gene>
    <name evidence="12" type="ORF">GGR13_002728</name>
</gene>
<evidence type="ECO:0000259" key="11">
    <source>
        <dbReference type="PROSITE" id="PS50113"/>
    </source>
</evidence>
<dbReference type="PROSITE" id="PS50112">
    <property type="entry name" value="PAS"/>
    <property type="match status" value="1"/>
</dbReference>
<dbReference type="SUPFAM" id="SSF55874">
    <property type="entry name" value="ATPase domain of HSP90 chaperone/DNA topoisomerase II/histidine kinase"/>
    <property type="match status" value="1"/>
</dbReference>
<name>A0A7W9CKA8_9CAUL</name>
<reference evidence="12 13" key="1">
    <citation type="submission" date="2020-08" db="EMBL/GenBank/DDBJ databases">
        <title>Genomic Encyclopedia of Type Strains, Phase IV (KMG-IV): sequencing the most valuable type-strain genomes for metagenomic binning, comparative biology and taxonomic classification.</title>
        <authorList>
            <person name="Goeker M."/>
        </authorList>
    </citation>
    <scope>NUCLEOTIDE SEQUENCE [LARGE SCALE GENOMIC DNA]</scope>
    <source>
        <strain evidence="12 13">DSM 4737</strain>
    </source>
</reference>
<feature type="domain" description="PAC" evidence="11">
    <location>
        <begin position="374"/>
        <end position="426"/>
    </location>
</feature>